<dbReference type="Proteomes" id="UP000324748">
    <property type="component" value="Unassembled WGS sequence"/>
</dbReference>
<protein>
    <submittedName>
        <fullName evidence="1">Uncharacterized protein</fullName>
    </submittedName>
</protein>
<comment type="caution">
    <text evidence="1">The sequence shown here is derived from an EMBL/GenBank/DDBJ whole genome shotgun (WGS) entry which is preliminary data.</text>
</comment>
<evidence type="ECO:0000313" key="1">
    <source>
        <dbReference type="EMBL" id="KAA1097537.1"/>
    </source>
</evidence>
<organism evidence="1 2">
    <name type="scientific">Puccinia graminis f. sp. tritici</name>
    <dbReference type="NCBI Taxonomy" id="56615"/>
    <lineage>
        <taxon>Eukaryota</taxon>
        <taxon>Fungi</taxon>
        <taxon>Dikarya</taxon>
        <taxon>Basidiomycota</taxon>
        <taxon>Pucciniomycotina</taxon>
        <taxon>Pucciniomycetes</taxon>
        <taxon>Pucciniales</taxon>
        <taxon>Pucciniaceae</taxon>
        <taxon>Puccinia</taxon>
    </lineage>
</organism>
<proteinExistence type="predicted"/>
<accession>A0A5B0P7L4</accession>
<dbReference type="EMBL" id="VSWC01000066">
    <property type="protein sequence ID" value="KAA1097537.1"/>
    <property type="molecule type" value="Genomic_DNA"/>
</dbReference>
<keyword evidence="2" id="KW-1185">Reference proteome</keyword>
<reference evidence="1 2" key="1">
    <citation type="submission" date="2019-05" db="EMBL/GenBank/DDBJ databases">
        <title>Emergence of the Ug99 lineage of the wheat stem rust pathogen through somatic hybridization.</title>
        <authorList>
            <person name="Li F."/>
            <person name="Upadhyaya N.M."/>
            <person name="Sperschneider J."/>
            <person name="Matny O."/>
            <person name="Nguyen-Phuc H."/>
            <person name="Mago R."/>
            <person name="Raley C."/>
            <person name="Miller M.E."/>
            <person name="Silverstein K.A.T."/>
            <person name="Henningsen E."/>
            <person name="Hirsch C.D."/>
            <person name="Visser B."/>
            <person name="Pretorius Z.A."/>
            <person name="Steffenson B.J."/>
            <person name="Schwessinger B."/>
            <person name="Dodds P.N."/>
            <person name="Figueroa M."/>
        </authorList>
    </citation>
    <scope>NUCLEOTIDE SEQUENCE [LARGE SCALE GENOMIC DNA]</scope>
    <source>
        <strain evidence="1">21-0</strain>
    </source>
</reference>
<gene>
    <name evidence="1" type="ORF">PGT21_010576</name>
</gene>
<evidence type="ECO:0000313" key="2">
    <source>
        <dbReference type="Proteomes" id="UP000324748"/>
    </source>
</evidence>
<name>A0A5B0P7L4_PUCGR</name>
<dbReference type="AlphaFoldDB" id="A0A5B0P7L4"/>
<sequence>MTIKDESGTKFIGDKCLRKISTKSFCITTIFLIKASSARFLFGRLLTFDTPITQHQSTRLQVFILDINYPRA</sequence>